<dbReference type="Pfam" id="PF05729">
    <property type="entry name" value="NACHT"/>
    <property type="match status" value="1"/>
</dbReference>
<dbReference type="InterPro" id="IPR007111">
    <property type="entry name" value="NACHT_NTPase"/>
</dbReference>
<dbReference type="Pfam" id="PF25873">
    <property type="entry name" value="WHD_MalT"/>
    <property type="match status" value="1"/>
</dbReference>
<dbReference type="SUPFAM" id="SSF48452">
    <property type="entry name" value="TPR-like"/>
    <property type="match status" value="1"/>
</dbReference>
<reference evidence="6" key="1">
    <citation type="journal article" date="2019" name="Int. J. Syst. Evol. Microbiol.">
        <title>The Global Catalogue of Microorganisms (GCM) 10K type strain sequencing project: providing services to taxonomists for standard genome sequencing and annotation.</title>
        <authorList>
            <consortium name="The Broad Institute Genomics Platform"/>
            <consortium name="The Broad Institute Genome Sequencing Center for Infectious Disease"/>
            <person name="Wu L."/>
            <person name="Ma J."/>
        </authorList>
    </citation>
    <scope>NUCLEOTIDE SEQUENCE [LARGE SCALE GENOMIC DNA]</scope>
    <source>
        <strain evidence="6">CGMCC 4.1641</strain>
    </source>
</reference>
<dbReference type="Gene3D" id="3.40.50.300">
    <property type="entry name" value="P-loop containing nucleotide triphosphate hydrolases"/>
    <property type="match status" value="1"/>
</dbReference>
<dbReference type="Gene3D" id="1.25.40.10">
    <property type="entry name" value="Tetratricopeptide repeat domain"/>
    <property type="match status" value="1"/>
</dbReference>
<dbReference type="Proteomes" id="UP001595755">
    <property type="component" value="Unassembled WGS sequence"/>
</dbReference>
<evidence type="ECO:0000259" key="4">
    <source>
        <dbReference type="PROSITE" id="PS50043"/>
    </source>
</evidence>
<keyword evidence="1" id="KW-0805">Transcription regulation</keyword>
<organism evidence="5 6">
    <name type="scientific">Cohnella boryungensis</name>
    <dbReference type="NCBI Taxonomy" id="768479"/>
    <lineage>
        <taxon>Bacteria</taxon>
        <taxon>Bacillati</taxon>
        <taxon>Bacillota</taxon>
        <taxon>Bacilli</taxon>
        <taxon>Bacillales</taxon>
        <taxon>Paenibacillaceae</taxon>
        <taxon>Cohnella</taxon>
    </lineage>
</organism>
<keyword evidence="6" id="KW-1185">Reference proteome</keyword>
<evidence type="ECO:0000313" key="6">
    <source>
        <dbReference type="Proteomes" id="UP001595755"/>
    </source>
</evidence>
<dbReference type="InterPro" id="IPR011990">
    <property type="entry name" value="TPR-like_helical_dom_sf"/>
</dbReference>
<name>A0ABV8S4N2_9BACL</name>
<dbReference type="Pfam" id="PF17874">
    <property type="entry name" value="TPR_MalT"/>
    <property type="match status" value="1"/>
</dbReference>
<proteinExistence type="predicted"/>
<sequence length="847" mass="93176">MNEGLRGKLTLVSAQAGFGKTTLVAEWAAGCGRPVAWLSLDEGDNDPVRFLHYLVAALRTVATNIGEGVFSMLRSPQMPPTESIVSALINDISAVRSSFVLVLDDYHSIDAGPVDHAITLLIERMPPQVHLIITARQDPALPLARLRVRDQLSEIRSDDLRFTADEAAQFLNESMSLQLSDTEVSLLETRTEGWIAGLQLAALSLRNHANAAAYLHSFAGNHPYVLDYLIEEVLQQQPDHVQTFLLRTSVLERLSGPLCDTIIGREETCGQRTLEQLERMNLFLIPLDSERQWYRYHHLFAEALRQRLKRDSSSGEEAEVHLRASEWYEENGFELDAFRHAAAAEDVARAARLLEGNGVPLLFRGSVGPVLKWLATLPAATLNATPSLWVTYASALLFAAGPTDVEPKLQAAEAILQSRDPDEEIRDLIGHISTIRATIAVSRHQADEIVAQSLRALDYLRPNNLPIRTATTWSLGYAYQLRGERAAAGEAYTEAIAISRAIGHYIIHIMALIGLGNVQEDDNQLSLAEETYRGVLRLAGEPPIPVACEALLGLARISYERNDHDAAEEQARHALRLARLIENTDRFVACQLFQARMMLARGDLSGAQATIVEAGHTARLHRFVLQLPSIAAVQAETLLRQGKEDEARAAVGSYELPLSQARVSLALGDASAALAALEPFIDQAEAKGWANERLKATILRSLAFQASGDKKSALRQLGEALAMAEPGGFVRSFVDEGMPMAKLLLEAADRGQSPDYVAKLLTAFEAENGGKPGVLWETIRPFVEPLSERELEVLRLIAQGLSNEEISKRLYLALSSVKGHNQNIFGKLQVRRRTEAVARARELGLLQ</sequence>
<dbReference type="SUPFAM" id="SSF46894">
    <property type="entry name" value="C-terminal effector domain of the bipartite response regulators"/>
    <property type="match status" value="1"/>
</dbReference>
<feature type="domain" description="HTH luxR-type" evidence="4">
    <location>
        <begin position="778"/>
        <end position="844"/>
    </location>
</feature>
<accession>A0ABV8S4N2</accession>
<dbReference type="PANTHER" id="PTHR44688:SF16">
    <property type="entry name" value="DNA-BINDING TRANSCRIPTIONAL ACTIVATOR DEVR_DOSR"/>
    <property type="match status" value="1"/>
</dbReference>
<dbReference type="PRINTS" id="PR00038">
    <property type="entry name" value="HTHLUXR"/>
</dbReference>
<dbReference type="InterPro" id="IPR000792">
    <property type="entry name" value="Tscrpt_reg_LuxR_C"/>
</dbReference>
<dbReference type="EMBL" id="JBHSED010000002">
    <property type="protein sequence ID" value="MFC4301980.1"/>
    <property type="molecule type" value="Genomic_DNA"/>
</dbReference>
<dbReference type="CDD" id="cd06170">
    <property type="entry name" value="LuxR_C_like"/>
    <property type="match status" value="1"/>
</dbReference>
<dbReference type="Pfam" id="PF00196">
    <property type="entry name" value="GerE"/>
    <property type="match status" value="1"/>
</dbReference>
<evidence type="ECO:0000313" key="5">
    <source>
        <dbReference type="EMBL" id="MFC4301980.1"/>
    </source>
</evidence>
<keyword evidence="3" id="KW-0804">Transcription</keyword>
<comment type="caution">
    <text evidence="5">The sequence shown here is derived from an EMBL/GenBank/DDBJ whole genome shotgun (WGS) entry which is preliminary data.</text>
</comment>
<protein>
    <submittedName>
        <fullName evidence="5">LuxR C-terminal-related transcriptional regulator</fullName>
    </submittedName>
</protein>
<dbReference type="PANTHER" id="PTHR44688">
    <property type="entry name" value="DNA-BINDING TRANSCRIPTIONAL ACTIVATOR DEVR_DOSR"/>
    <property type="match status" value="1"/>
</dbReference>
<dbReference type="SMART" id="SM00421">
    <property type="entry name" value="HTH_LUXR"/>
    <property type="match status" value="1"/>
</dbReference>
<dbReference type="InterPro" id="IPR041617">
    <property type="entry name" value="TPR_MalT"/>
</dbReference>
<evidence type="ECO:0000256" key="2">
    <source>
        <dbReference type="ARBA" id="ARBA00023125"/>
    </source>
</evidence>
<dbReference type="Gene3D" id="1.10.10.10">
    <property type="entry name" value="Winged helix-like DNA-binding domain superfamily/Winged helix DNA-binding domain"/>
    <property type="match status" value="1"/>
</dbReference>
<evidence type="ECO:0000256" key="1">
    <source>
        <dbReference type="ARBA" id="ARBA00023015"/>
    </source>
</evidence>
<dbReference type="InterPro" id="IPR019734">
    <property type="entry name" value="TPR_rpt"/>
</dbReference>
<dbReference type="SMART" id="SM00382">
    <property type="entry name" value="AAA"/>
    <property type="match status" value="1"/>
</dbReference>
<dbReference type="InterPro" id="IPR059106">
    <property type="entry name" value="WHD_MalT"/>
</dbReference>
<dbReference type="InterPro" id="IPR036388">
    <property type="entry name" value="WH-like_DNA-bd_sf"/>
</dbReference>
<evidence type="ECO:0000256" key="3">
    <source>
        <dbReference type="ARBA" id="ARBA00023163"/>
    </source>
</evidence>
<dbReference type="RefSeq" id="WP_378126048.1">
    <property type="nucleotide sequence ID" value="NZ_JBHSED010000002.1"/>
</dbReference>
<keyword evidence="2" id="KW-0238">DNA-binding</keyword>
<dbReference type="PROSITE" id="PS00622">
    <property type="entry name" value="HTH_LUXR_1"/>
    <property type="match status" value="1"/>
</dbReference>
<dbReference type="PROSITE" id="PS50043">
    <property type="entry name" value="HTH_LUXR_2"/>
    <property type="match status" value="1"/>
</dbReference>
<dbReference type="InterPro" id="IPR003593">
    <property type="entry name" value="AAA+_ATPase"/>
</dbReference>
<gene>
    <name evidence="5" type="ORF">ACFO1S_00840</name>
</gene>
<dbReference type="InterPro" id="IPR027417">
    <property type="entry name" value="P-loop_NTPase"/>
</dbReference>
<dbReference type="SUPFAM" id="SSF52540">
    <property type="entry name" value="P-loop containing nucleoside triphosphate hydrolases"/>
    <property type="match status" value="1"/>
</dbReference>
<dbReference type="SMART" id="SM00028">
    <property type="entry name" value="TPR"/>
    <property type="match status" value="3"/>
</dbReference>
<dbReference type="InterPro" id="IPR016032">
    <property type="entry name" value="Sig_transdc_resp-reg_C-effctor"/>
</dbReference>